<feature type="domain" description="MacB-like periplasmic core" evidence="9">
    <location>
        <begin position="431"/>
        <end position="636"/>
    </location>
</feature>
<dbReference type="InterPro" id="IPR025857">
    <property type="entry name" value="MacB_PCD"/>
</dbReference>
<feature type="transmembrane region" description="Helical" evidence="7">
    <location>
        <begin position="21"/>
        <end position="41"/>
    </location>
</feature>
<feature type="domain" description="ABC3 transporter permease C-terminal" evidence="8">
    <location>
        <begin position="672"/>
        <end position="783"/>
    </location>
</feature>
<gene>
    <name evidence="10" type="ORF">GCM10011379_27090</name>
</gene>
<feature type="domain" description="MacB-like periplasmic core" evidence="9">
    <location>
        <begin position="20"/>
        <end position="243"/>
    </location>
</feature>
<feature type="transmembrane region" description="Helical" evidence="7">
    <location>
        <begin position="755"/>
        <end position="774"/>
    </location>
</feature>
<evidence type="ECO:0000256" key="6">
    <source>
        <dbReference type="ARBA" id="ARBA00038076"/>
    </source>
</evidence>
<dbReference type="GO" id="GO:0022857">
    <property type="term" value="F:transmembrane transporter activity"/>
    <property type="evidence" value="ECO:0007669"/>
    <property type="project" value="TreeGrafter"/>
</dbReference>
<feature type="transmembrane region" description="Helical" evidence="7">
    <location>
        <begin position="424"/>
        <end position="444"/>
    </location>
</feature>
<evidence type="ECO:0000256" key="5">
    <source>
        <dbReference type="ARBA" id="ARBA00023136"/>
    </source>
</evidence>
<organism evidence="10 11">
    <name type="scientific">Filimonas zeae</name>
    <dbReference type="NCBI Taxonomy" id="1737353"/>
    <lineage>
        <taxon>Bacteria</taxon>
        <taxon>Pseudomonadati</taxon>
        <taxon>Bacteroidota</taxon>
        <taxon>Chitinophagia</taxon>
        <taxon>Chitinophagales</taxon>
        <taxon>Chitinophagaceae</taxon>
        <taxon>Filimonas</taxon>
    </lineage>
</organism>
<dbReference type="EMBL" id="BMIB01000003">
    <property type="protein sequence ID" value="GGH69606.1"/>
    <property type="molecule type" value="Genomic_DNA"/>
</dbReference>
<keyword evidence="11" id="KW-1185">Reference proteome</keyword>
<proteinExistence type="inferred from homology"/>
<evidence type="ECO:0000259" key="9">
    <source>
        <dbReference type="Pfam" id="PF12704"/>
    </source>
</evidence>
<comment type="subcellular location">
    <subcellularLocation>
        <location evidence="1">Cell membrane</location>
        <topology evidence="1">Multi-pass membrane protein</topology>
    </subcellularLocation>
</comment>
<comment type="similarity">
    <text evidence="6">Belongs to the ABC-4 integral membrane protein family.</text>
</comment>
<name>A0A917IY15_9BACT</name>
<comment type="caution">
    <text evidence="10">The sequence shown here is derived from an EMBL/GenBank/DDBJ whole genome shotgun (WGS) entry which is preliminary data.</text>
</comment>
<evidence type="ECO:0000256" key="1">
    <source>
        <dbReference type="ARBA" id="ARBA00004651"/>
    </source>
</evidence>
<feature type="transmembrane region" description="Helical" evidence="7">
    <location>
        <begin position="282"/>
        <end position="305"/>
    </location>
</feature>
<feature type="transmembrane region" description="Helical" evidence="7">
    <location>
        <begin position="334"/>
        <end position="357"/>
    </location>
</feature>
<dbReference type="InterPro" id="IPR003838">
    <property type="entry name" value="ABC3_permease_C"/>
</dbReference>
<evidence type="ECO:0000256" key="4">
    <source>
        <dbReference type="ARBA" id="ARBA00022989"/>
    </source>
</evidence>
<evidence type="ECO:0000313" key="10">
    <source>
        <dbReference type="EMBL" id="GGH69606.1"/>
    </source>
</evidence>
<protein>
    <submittedName>
        <fullName evidence="10">ABC transporter permease</fullName>
    </submittedName>
</protein>
<reference evidence="10" key="1">
    <citation type="journal article" date="2014" name="Int. J. Syst. Evol. Microbiol.">
        <title>Complete genome sequence of Corynebacterium casei LMG S-19264T (=DSM 44701T), isolated from a smear-ripened cheese.</title>
        <authorList>
            <consortium name="US DOE Joint Genome Institute (JGI-PGF)"/>
            <person name="Walter F."/>
            <person name="Albersmeier A."/>
            <person name="Kalinowski J."/>
            <person name="Ruckert C."/>
        </authorList>
    </citation>
    <scope>NUCLEOTIDE SEQUENCE</scope>
    <source>
        <strain evidence="10">CGMCC 1.15290</strain>
    </source>
</reference>
<feature type="transmembrane region" description="Helical" evidence="7">
    <location>
        <begin position="377"/>
        <end position="399"/>
    </location>
</feature>
<dbReference type="Pfam" id="PF12704">
    <property type="entry name" value="MacB_PCD"/>
    <property type="match status" value="2"/>
</dbReference>
<evidence type="ECO:0000259" key="8">
    <source>
        <dbReference type="Pfam" id="PF02687"/>
    </source>
</evidence>
<evidence type="ECO:0000256" key="2">
    <source>
        <dbReference type="ARBA" id="ARBA00022475"/>
    </source>
</evidence>
<dbReference type="PANTHER" id="PTHR30572">
    <property type="entry name" value="MEMBRANE COMPONENT OF TRANSPORTER-RELATED"/>
    <property type="match status" value="1"/>
</dbReference>
<feature type="transmembrane region" description="Helical" evidence="7">
    <location>
        <begin position="671"/>
        <end position="692"/>
    </location>
</feature>
<evidence type="ECO:0000256" key="3">
    <source>
        <dbReference type="ARBA" id="ARBA00022692"/>
    </source>
</evidence>
<feature type="transmembrane region" description="Helical" evidence="7">
    <location>
        <begin position="723"/>
        <end position="743"/>
    </location>
</feature>
<dbReference type="PANTHER" id="PTHR30572:SF4">
    <property type="entry name" value="ABC TRANSPORTER PERMEASE YTRF"/>
    <property type="match status" value="1"/>
</dbReference>
<dbReference type="Pfam" id="PF02687">
    <property type="entry name" value="FtsX"/>
    <property type="match status" value="2"/>
</dbReference>
<dbReference type="InterPro" id="IPR050250">
    <property type="entry name" value="Macrolide_Exporter_MacB"/>
</dbReference>
<keyword evidence="4 7" id="KW-1133">Transmembrane helix</keyword>
<dbReference type="GO" id="GO:0005886">
    <property type="term" value="C:plasma membrane"/>
    <property type="evidence" value="ECO:0007669"/>
    <property type="project" value="UniProtKB-SubCell"/>
</dbReference>
<feature type="domain" description="ABC3 transporter permease C-terminal" evidence="8">
    <location>
        <begin position="290"/>
        <end position="400"/>
    </location>
</feature>
<keyword evidence="2" id="KW-1003">Cell membrane</keyword>
<evidence type="ECO:0000313" key="11">
    <source>
        <dbReference type="Proteomes" id="UP000627292"/>
    </source>
</evidence>
<dbReference type="Proteomes" id="UP000627292">
    <property type="component" value="Unassembled WGS sequence"/>
</dbReference>
<keyword evidence="5 7" id="KW-0472">Membrane</keyword>
<sequence length="791" mass="87196">MLANYFKIAWRNLLNHRLFTLLNIAGLSVGLSAALLIWLWAADEWGMDKYNANDAQLYQVMQNLPGANDIETTPNTPGLLGNALATEFPEIERAATVVPASWFSSPGVITINGSNLKAKGQFVSKDFFSLFTCPVIQGNIQQFVGNKQAIALSDELAAKLFKNSNPLGKTIEWTQDDFQGNYVITAIFRKNPAHATERFDILFNYDLFVQNRPGILKWGNSDPCTYILLKENTDVAALDKKLTHFLAAKSGPNSGTLFLRKFSSGYLYGHYSNGQQTGGRIAYVKLFSGIAIFILLIACINFMNLSTAKATSRAREVGVQKALGASRTRLMLQYLAESVLASMAALAVALVLVALFLPVFNNITGKTLALQPYPGLLSVIVLITLLTGLLAGSYPAVYISGFRSAAVLKGALSTSASELNIRKALVVFQFTLSVGFIVAVLVIYRQLDYIQSKNLGYNRAHIIHFEIPLTEDAAILSRAQQFISELGTVAGVTQASSYYHNLTGDHGGIGGLEWPGKAPAQDISFANLEVGEGFLQTMGIRLKEGRYFSTGKQAESEIILNESAIQRMGLVNPLGKTISFWNRHKQIIGIAEDFHFESLYQKVAPCFFQQYPVLPNIMVKIQPGSDKQVLAQIKQLYERFAPGLAFDYRYLDEEYQALYASEKRVSVLARYFAVLAVFISCLGLAGLTAFTAQKRRKEIGVRKVVGASVTNVVYLLSKDFLRLVFIAACIAFPVSAWLMNSWLNSFAYRITIQPDIFLFTGLAVMLIALLTTSFQSLKAAMVNPVQTLRNQ</sequence>
<keyword evidence="3 7" id="KW-0812">Transmembrane</keyword>
<evidence type="ECO:0000256" key="7">
    <source>
        <dbReference type="SAM" id="Phobius"/>
    </source>
</evidence>
<reference evidence="10" key="2">
    <citation type="submission" date="2020-09" db="EMBL/GenBank/DDBJ databases">
        <authorList>
            <person name="Sun Q."/>
            <person name="Zhou Y."/>
        </authorList>
    </citation>
    <scope>NUCLEOTIDE SEQUENCE</scope>
    <source>
        <strain evidence="10">CGMCC 1.15290</strain>
    </source>
</reference>
<dbReference type="AlphaFoldDB" id="A0A917IY15"/>
<accession>A0A917IY15</accession>